<keyword evidence="2" id="KW-1185">Reference proteome</keyword>
<organism evidence="1 2">
    <name type="scientific">Caldalkalibacillus uzonensis</name>
    <dbReference type="NCBI Taxonomy" id="353224"/>
    <lineage>
        <taxon>Bacteria</taxon>
        <taxon>Bacillati</taxon>
        <taxon>Bacillota</taxon>
        <taxon>Bacilli</taxon>
        <taxon>Bacillales</taxon>
        <taxon>Bacillaceae</taxon>
        <taxon>Caldalkalibacillus</taxon>
    </lineage>
</organism>
<protein>
    <submittedName>
        <fullName evidence="1">Uncharacterized protein</fullName>
    </submittedName>
</protein>
<accession>A0ABU0CWC3</accession>
<dbReference type="Proteomes" id="UP001232445">
    <property type="component" value="Unassembled WGS sequence"/>
</dbReference>
<dbReference type="EMBL" id="JAUSUQ010000007">
    <property type="protein sequence ID" value="MDQ0339347.1"/>
    <property type="molecule type" value="Genomic_DNA"/>
</dbReference>
<name>A0ABU0CWC3_9BACI</name>
<comment type="caution">
    <text evidence="1">The sequence shown here is derived from an EMBL/GenBank/DDBJ whole genome shotgun (WGS) entry which is preliminary data.</text>
</comment>
<evidence type="ECO:0000313" key="2">
    <source>
        <dbReference type="Proteomes" id="UP001232445"/>
    </source>
</evidence>
<reference evidence="1 2" key="1">
    <citation type="submission" date="2023-07" db="EMBL/GenBank/DDBJ databases">
        <title>Genomic Encyclopedia of Type Strains, Phase IV (KMG-IV): sequencing the most valuable type-strain genomes for metagenomic binning, comparative biology and taxonomic classification.</title>
        <authorList>
            <person name="Goeker M."/>
        </authorList>
    </citation>
    <scope>NUCLEOTIDE SEQUENCE [LARGE SCALE GENOMIC DNA]</scope>
    <source>
        <strain evidence="1 2">DSM 17740</strain>
    </source>
</reference>
<evidence type="ECO:0000313" key="1">
    <source>
        <dbReference type="EMBL" id="MDQ0339347.1"/>
    </source>
</evidence>
<gene>
    <name evidence="1" type="ORF">J2S00_002134</name>
</gene>
<sequence>MFKTGPYFQTALTVNDAKLKGRVLKIIYNYRDEMTGDNREYIS</sequence>
<proteinExistence type="predicted"/>